<keyword evidence="2" id="KW-1185">Reference proteome</keyword>
<dbReference type="Proteomes" id="UP000664132">
    <property type="component" value="Unassembled WGS sequence"/>
</dbReference>
<protein>
    <submittedName>
        <fullName evidence="1">Uncharacterized protein</fullName>
    </submittedName>
</protein>
<dbReference type="AlphaFoldDB" id="A0A8H7TAY1"/>
<comment type="caution">
    <text evidence="1">The sequence shown here is derived from an EMBL/GenBank/DDBJ whole genome shotgun (WGS) entry which is preliminary data.</text>
</comment>
<dbReference type="OrthoDB" id="4817850at2759"/>
<gene>
    <name evidence="1" type="ORF">IFR04_011335</name>
</gene>
<accession>A0A8H7TAY1</accession>
<name>A0A8H7TAY1_9HELO</name>
<evidence type="ECO:0000313" key="2">
    <source>
        <dbReference type="Proteomes" id="UP000664132"/>
    </source>
</evidence>
<reference evidence="1" key="1">
    <citation type="submission" date="2021-02" db="EMBL/GenBank/DDBJ databases">
        <title>Genome sequence Cadophora malorum strain M34.</title>
        <authorList>
            <person name="Stefanovic E."/>
            <person name="Vu D."/>
            <person name="Scully C."/>
            <person name="Dijksterhuis J."/>
            <person name="Roader J."/>
            <person name="Houbraken J."/>
        </authorList>
    </citation>
    <scope>NUCLEOTIDE SEQUENCE</scope>
    <source>
        <strain evidence="1">M34</strain>
    </source>
</reference>
<organism evidence="1 2">
    <name type="scientific">Cadophora malorum</name>
    <dbReference type="NCBI Taxonomy" id="108018"/>
    <lineage>
        <taxon>Eukaryota</taxon>
        <taxon>Fungi</taxon>
        <taxon>Dikarya</taxon>
        <taxon>Ascomycota</taxon>
        <taxon>Pezizomycotina</taxon>
        <taxon>Leotiomycetes</taxon>
        <taxon>Helotiales</taxon>
        <taxon>Ploettnerulaceae</taxon>
        <taxon>Cadophora</taxon>
    </lineage>
</organism>
<evidence type="ECO:0000313" key="1">
    <source>
        <dbReference type="EMBL" id="KAG4415523.1"/>
    </source>
</evidence>
<proteinExistence type="predicted"/>
<sequence>MDLCGGAEDSEYTGSHIDSSGFYVKSDSVSHPYKFPKVRKCWYDYYVTNASLYNAPWRKSSGDTYCDDTQTCTVSMLTGTEVCQSRTDGVDVNVGLEFIKIVAAIFGIEYHVSLSKTACYTASNTTACAWDDGGCHTVFTSQQLLKQTGYRRKRCNWGDGDETECMADIEINTPTDLTTYQ</sequence>
<dbReference type="EMBL" id="JAFJYH010000219">
    <property type="protein sequence ID" value="KAG4415523.1"/>
    <property type="molecule type" value="Genomic_DNA"/>
</dbReference>